<dbReference type="AlphaFoldDB" id="A0A5J4WBM3"/>
<protein>
    <submittedName>
        <fullName evidence="1">Uncharacterized protein</fullName>
    </submittedName>
</protein>
<accession>A0A5J4WBM3</accession>
<dbReference type="Proteomes" id="UP000324800">
    <property type="component" value="Unassembled WGS sequence"/>
</dbReference>
<gene>
    <name evidence="1" type="ORF">EZS28_012174</name>
</gene>
<sequence length="227" mass="27522">MKREKKNLIKEGNWLMTIQEKKLFIQRVIQKKMYECQKREYLIKNRHIAFEEDQKNYNQNQLKKEKQQEKYEKNLENQEMDSNITIYNLIMIQEYKIRIKIEIEKNVLMELKNVMNLNKKINQIMNLMKMNQIMLVALIVNEEEISKRGNFDILQILRRFLIKYYFFSHLIGDGDLYSEFEISGHVDNDTFSVVGQLREEFQSASESYEVEYYGERVVDEDKEGEVE</sequence>
<evidence type="ECO:0000313" key="1">
    <source>
        <dbReference type="EMBL" id="KAA6392301.1"/>
    </source>
</evidence>
<organism evidence="1 2">
    <name type="scientific">Streblomastix strix</name>
    <dbReference type="NCBI Taxonomy" id="222440"/>
    <lineage>
        <taxon>Eukaryota</taxon>
        <taxon>Metamonada</taxon>
        <taxon>Preaxostyla</taxon>
        <taxon>Oxymonadida</taxon>
        <taxon>Streblomastigidae</taxon>
        <taxon>Streblomastix</taxon>
    </lineage>
</organism>
<proteinExistence type="predicted"/>
<evidence type="ECO:0000313" key="2">
    <source>
        <dbReference type="Proteomes" id="UP000324800"/>
    </source>
</evidence>
<reference evidence="1 2" key="1">
    <citation type="submission" date="2019-03" db="EMBL/GenBank/DDBJ databases">
        <title>Single cell metagenomics reveals metabolic interactions within the superorganism composed of flagellate Streblomastix strix and complex community of Bacteroidetes bacteria on its surface.</title>
        <authorList>
            <person name="Treitli S.C."/>
            <person name="Kolisko M."/>
            <person name="Husnik F."/>
            <person name="Keeling P."/>
            <person name="Hampl V."/>
        </authorList>
    </citation>
    <scope>NUCLEOTIDE SEQUENCE [LARGE SCALE GENOMIC DNA]</scope>
    <source>
        <strain evidence="1">ST1C</strain>
    </source>
</reference>
<comment type="caution">
    <text evidence="1">The sequence shown here is derived from an EMBL/GenBank/DDBJ whole genome shotgun (WGS) entry which is preliminary data.</text>
</comment>
<dbReference type="EMBL" id="SNRW01002589">
    <property type="protein sequence ID" value="KAA6392301.1"/>
    <property type="molecule type" value="Genomic_DNA"/>
</dbReference>
<name>A0A5J4WBM3_9EUKA</name>